<evidence type="ECO:0000313" key="1">
    <source>
        <dbReference type="EMBL" id="KAK7266627.1"/>
    </source>
</evidence>
<name>A0AAN9EZ54_CROPI</name>
<sequence length="239" mass="27409">MMKETLHKSQDSFNIKQSKYMVLTFTSAMSKPVTTCSISYHMRVLDCVHVFKFFNKENKARSMLQVMHTTCLIKVNSGYNFYSFLVHQLLPSSHLEFSQEEVRVVGLNFDLVLLILTKHSSYLIYNASSLYFSPTIQNQYFQKYGYDQMIPVAANDVAFSIHAVLLTTITFLGIAKSESTLSEAASIGSFAWNRKKEKFLSEGKEKKVKTKTDRKILSSDSFISKFITSLTFFSLRQIN</sequence>
<dbReference type="PANTHER" id="PTHR13131:SF5">
    <property type="entry name" value="CYSTINOSIN"/>
    <property type="match status" value="1"/>
</dbReference>
<proteinExistence type="predicted"/>
<dbReference type="AlphaFoldDB" id="A0AAN9EZ54"/>
<dbReference type="GO" id="GO:0015184">
    <property type="term" value="F:L-cystine transmembrane transporter activity"/>
    <property type="evidence" value="ECO:0007669"/>
    <property type="project" value="TreeGrafter"/>
</dbReference>
<evidence type="ECO:0000313" key="2">
    <source>
        <dbReference type="Proteomes" id="UP001372338"/>
    </source>
</evidence>
<organism evidence="1 2">
    <name type="scientific">Crotalaria pallida</name>
    <name type="common">Smooth rattlebox</name>
    <name type="synonym">Crotalaria striata</name>
    <dbReference type="NCBI Taxonomy" id="3830"/>
    <lineage>
        <taxon>Eukaryota</taxon>
        <taxon>Viridiplantae</taxon>
        <taxon>Streptophyta</taxon>
        <taxon>Embryophyta</taxon>
        <taxon>Tracheophyta</taxon>
        <taxon>Spermatophyta</taxon>
        <taxon>Magnoliopsida</taxon>
        <taxon>eudicotyledons</taxon>
        <taxon>Gunneridae</taxon>
        <taxon>Pentapetalae</taxon>
        <taxon>rosids</taxon>
        <taxon>fabids</taxon>
        <taxon>Fabales</taxon>
        <taxon>Fabaceae</taxon>
        <taxon>Papilionoideae</taxon>
        <taxon>50 kb inversion clade</taxon>
        <taxon>genistoids sensu lato</taxon>
        <taxon>core genistoids</taxon>
        <taxon>Crotalarieae</taxon>
        <taxon>Crotalaria</taxon>
    </lineage>
</organism>
<dbReference type="GO" id="GO:0005774">
    <property type="term" value="C:vacuolar membrane"/>
    <property type="evidence" value="ECO:0007669"/>
    <property type="project" value="TreeGrafter"/>
</dbReference>
<protein>
    <submittedName>
        <fullName evidence="1">Uncharacterized protein</fullName>
    </submittedName>
</protein>
<accession>A0AAN9EZ54</accession>
<gene>
    <name evidence="1" type="ORF">RIF29_19276</name>
</gene>
<dbReference type="EMBL" id="JAYWIO010000004">
    <property type="protein sequence ID" value="KAK7266627.1"/>
    <property type="molecule type" value="Genomic_DNA"/>
</dbReference>
<keyword evidence="2" id="KW-1185">Reference proteome</keyword>
<dbReference type="PANTHER" id="PTHR13131">
    <property type="entry name" value="CYSTINOSIN"/>
    <property type="match status" value="1"/>
</dbReference>
<comment type="caution">
    <text evidence="1">The sequence shown here is derived from an EMBL/GenBank/DDBJ whole genome shotgun (WGS) entry which is preliminary data.</text>
</comment>
<dbReference type="InterPro" id="IPR005282">
    <property type="entry name" value="LC_transporter"/>
</dbReference>
<dbReference type="Proteomes" id="UP001372338">
    <property type="component" value="Unassembled WGS sequence"/>
</dbReference>
<reference evidence="1 2" key="1">
    <citation type="submission" date="2024-01" db="EMBL/GenBank/DDBJ databases">
        <title>The genomes of 5 underutilized Papilionoideae crops provide insights into root nodulation and disease resistanc.</title>
        <authorList>
            <person name="Yuan L."/>
        </authorList>
    </citation>
    <scope>NUCLEOTIDE SEQUENCE [LARGE SCALE GENOMIC DNA]</scope>
    <source>
        <strain evidence="1">ZHUSHIDOU_FW_LH</strain>
        <tissue evidence="1">Leaf</tissue>
    </source>
</reference>